<evidence type="ECO:0000313" key="3">
    <source>
        <dbReference type="EMBL" id="MCA9382792.1"/>
    </source>
</evidence>
<feature type="domain" description="DUF1648" evidence="2">
    <location>
        <begin position="12"/>
        <end position="59"/>
    </location>
</feature>
<dbReference type="Pfam" id="PF13630">
    <property type="entry name" value="SdpI"/>
    <property type="match status" value="1"/>
</dbReference>
<reference evidence="3" key="1">
    <citation type="submission" date="2020-04" db="EMBL/GenBank/DDBJ databases">
        <authorList>
            <person name="Zhang T."/>
        </authorList>
    </citation>
    <scope>NUCLEOTIDE SEQUENCE</scope>
    <source>
        <strain evidence="3">HKST-UBA14</strain>
    </source>
</reference>
<feature type="transmembrane region" description="Helical" evidence="1">
    <location>
        <begin position="185"/>
        <end position="205"/>
    </location>
</feature>
<dbReference type="Pfam" id="PF07853">
    <property type="entry name" value="DUF1648"/>
    <property type="match status" value="1"/>
</dbReference>
<sequence>MKKFAYIFIPTITVLTFVVTIYFYNQLPREIASHWNTMGEVDGYADKMIGAFIAPIVMLVVGLLYFIIPKIDPKKNNIEASISQLSGVMTLLMLFFFAMQIFIIAWNLDYHLNINYFIPPFISFLFFYIGIQLPKIKKNYMFGIRTPWTLESNTVWEKTHQLGGKLFIISSIFGLLGIWAGKFAIAFVIVPILLTVVILFAYSYLEYKKK</sequence>
<dbReference type="PANTHER" id="PTHR37810">
    <property type="entry name" value="IMMUNITY PROTEIN SDPI"/>
    <property type="match status" value="1"/>
</dbReference>
<dbReference type="Proteomes" id="UP000783287">
    <property type="component" value="Unassembled WGS sequence"/>
</dbReference>
<keyword evidence="1" id="KW-0812">Transmembrane</keyword>
<keyword evidence="1" id="KW-1133">Transmembrane helix</keyword>
<evidence type="ECO:0000259" key="2">
    <source>
        <dbReference type="Pfam" id="PF07853"/>
    </source>
</evidence>
<protein>
    <submittedName>
        <fullName evidence="3">SdpI family protein</fullName>
    </submittedName>
</protein>
<proteinExistence type="predicted"/>
<dbReference type="EMBL" id="JAGQLK010000004">
    <property type="protein sequence ID" value="MCA9382792.1"/>
    <property type="molecule type" value="Genomic_DNA"/>
</dbReference>
<name>A0A955L4F2_9BACT</name>
<accession>A0A955L4F2</accession>
<feature type="transmembrane region" description="Helical" evidence="1">
    <location>
        <begin position="88"/>
        <end position="108"/>
    </location>
</feature>
<evidence type="ECO:0000313" key="4">
    <source>
        <dbReference type="Proteomes" id="UP000783287"/>
    </source>
</evidence>
<dbReference type="InterPro" id="IPR026272">
    <property type="entry name" value="SdpI"/>
</dbReference>
<feature type="transmembrane region" description="Helical" evidence="1">
    <location>
        <begin position="44"/>
        <end position="68"/>
    </location>
</feature>
<keyword evidence="1" id="KW-0472">Membrane</keyword>
<reference evidence="3" key="2">
    <citation type="journal article" date="2021" name="Microbiome">
        <title>Successional dynamics and alternative stable states in a saline activated sludge microbial community over 9 years.</title>
        <authorList>
            <person name="Wang Y."/>
            <person name="Ye J."/>
            <person name="Ju F."/>
            <person name="Liu L."/>
            <person name="Boyd J.A."/>
            <person name="Deng Y."/>
            <person name="Parks D.H."/>
            <person name="Jiang X."/>
            <person name="Yin X."/>
            <person name="Woodcroft B.J."/>
            <person name="Tyson G.W."/>
            <person name="Hugenholtz P."/>
            <person name="Polz M.F."/>
            <person name="Zhang T."/>
        </authorList>
    </citation>
    <scope>NUCLEOTIDE SEQUENCE</scope>
    <source>
        <strain evidence="3">HKST-UBA14</strain>
    </source>
</reference>
<comment type="caution">
    <text evidence="3">The sequence shown here is derived from an EMBL/GenBank/DDBJ whole genome shotgun (WGS) entry which is preliminary data.</text>
</comment>
<dbReference type="PANTHER" id="PTHR37810:SF5">
    <property type="entry name" value="IMMUNITY PROTEIN SDPI"/>
    <property type="match status" value="1"/>
</dbReference>
<feature type="transmembrane region" description="Helical" evidence="1">
    <location>
        <begin position="162"/>
        <end position="179"/>
    </location>
</feature>
<dbReference type="InterPro" id="IPR025962">
    <property type="entry name" value="SdpI/YhfL"/>
</dbReference>
<evidence type="ECO:0000256" key="1">
    <source>
        <dbReference type="SAM" id="Phobius"/>
    </source>
</evidence>
<organism evidence="3 4">
    <name type="scientific">Candidatus Dojkabacteria bacterium</name>
    <dbReference type="NCBI Taxonomy" id="2099670"/>
    <lineage>
        <taxon>Bacteria</taxon>
        <taxon>Candidatus Dojkabacteria</taxon>
    </lineage>
</organism>
<dbReference type="GO" id="GO:0009636">
    <property type="term" value="P:response to toxic substance"/>
    <property type="evidence" value="ECO:0007669"/>
    <property type="project" value="TreeGrafter"/>
</dbReference>
<feature type="transmembrane region" description="Helical" evidence="1">
    <location>
        <begin position="114"/>
        <end position="131"/>
    </location>
</feature>
<dbReference type="PIRSF" id="PIRSF038959">
    <property type="entry name" value="SdpI"/>
    <property type="match status" value="1"/>
</dbReference>
<dbReference type="AlphaFoldDB" id="A0A955L4F2"/>
<dbReference type="InterPro" id="IPR012867">
    <property type="entry name" value="DUF1648"/>
</dbReference>
<gene>
    <name evidence="3" type="ORF">KC909_00335</name>
</gene>
<feature type="transmembrane region" description="Helical" evidence="1">
    <location>
        <begin position="5"/>
        <end position="24"/>
    </location>
</feature>